<evidence type="ECO:0000313" key="3">
    <source>
        <dbReference type="Proteomes" id="UP000006671"/>
    </source>
</evidence>
<gene>
    <name evidence="2" type="ORF">NAEGRDRAFT_63682</name>
</gene>
<dbReference type="GeneID" id="8862120"/>
<feature type="chain" id="PRO_5003038315" evidence="1">
    <location>
        <begin position="23"/>
        <end position="217"/>
    </location>
</feature>
<proteinExistence type="predicted"/>
<evidence type="ECO:0000256" key="1">
    <source>
        <dbReference type="SAM" id="SignalP"/>
    </source>
</evidence>
<accession>D2V4D0</accession>
<dbReference type="Proteomes" id="UP000006671">
    <property type="component" value="Unassembled WGS sequence"/>
</dbReference>
<reference evidence="2 3" key="1">
    <citation type="journal article" date="2010" name="Cell">
        <title>The genome of Naegleria gruberi illuminates early eukaryotic versatility.</title>
        <authorList>
            <person name="Fritz-Laylin L.K."/>
            <person name="Prochnik S.E."/>
            <person name="Ginger M.L."/>
            <person name="Dacks J.B."/>
            <person name="Carpenter M.L."/>
            <person name="Field M.C."/>
            <person name="Kuo A."/>
            <person name="Paredez A."/>
            <person name="Chapman J."/>
            <person name="Pham J."/>
            <person name="Shu S."/>
            <person name="Neupane R."/>
            <person name="Cipriano M."/>
            <person name="Mancuso J."/>
            <person name="Tu H."/>
            <person name="Salamov A."/>
            <person name="Lindquist E."/>
            <person name="Shapiro H."/>
            <person name="Lucas S."/>
            <person name="Grigoriev I.V."/>
            <person name="Cande W.Z."/>
            <person name="Fulton C."/>
            <person name="Rokhsar D.S."/>
            <person name="Dawson S.C."/>
        </authorList>
    </citation>
    <scope>NUCLEOTIDE SEQUENCE [LARGE SCALE GENOMIC DNA]</scope>
    <source>
        <strain evidence="2 3">NEG-M</strain>
    </source>
</reference>
<sequence length="217" mass="23900">MRYWNSLLLVPSLLWFLHMCASHIHAQIPTNIAIVGGNIPSASGYNLVFIDAFRSTRKYGLAKTPWVALSDDQYTTDGWPIGTSAGTVLFTENPSGSLSGTYYFQGDGELTLGLISSPYCSIINVTQAFGKTTGYVVVGSSATILMLNFKQATNSTFRNLRLIRPGFTIEDADTQIFHPAFLETIKDLKILRMMDWLGTNANPDTVWGNRSLVTDTT</sequence>
<feature type="signal peptide" evidence="1">
    <location>
        <begin position="1"/>
        <end position="22"/>
    </location>
</feature>
<organism evidence="3">
    <name type="scientific">Naegleria gruberi</name>
    <name type="common">Amoeba</name>
    <dbReference type="NCBI Taxonomy" id="5762"/>
    <lineage>
        <taxon>Eukaryota</taxon>
        <taxon>Discoba</taxon>
        <taxon>Heterolobosea</taxon>
        <taxon>Tetramitia</taxon>
        <taxon>Eutetramitia</taxon>
        <taxon>Vahlkampfiidae</taxon>
        <taxon>Naegleria</taxon>
    </lineage>
</organism>
<dbReference type="OrthoDB" id="507248at2759"/>
<name>D2V4D0_NAEGR</name>
<keyword evidence="3" id="KW-1185">Reference proteome</keyword>
<protein>
    <submittedName>
        <fullName evidence="2">Predicted protein</fullName>
    </submittedName>
</protein>
<dbReference type="InParanoid" id="D2V4D0"/>
<dbReference type="VEuPathDB" id="AmoebaDB:NAEGRDRAFT_63682"/>
<dbReference type="AlphaFoldDB" id="D2V4D0"/>
<dbReference type="KEGG" id="ngr:NAEGRDRAFT_63682"/>
<keyword evidence="1" id="KW-0732">Signal</keyword>
<dbReference type="EMBL" id="GG738851">
    <property type="protein sequence ID" value="EFC48363.1"/>
    <property type="molecule type" value="Genomic_DNA"/>
</dbReference>
<dbReference type="RefSeq" id="XP_002681107.1">
    <property type="nucleotide sequence ID" value="XM_002681061.1"/>
</dbReference>
<evidence type="ECO:0000313" key="2">
    <source>
        <dbReference type="EMBL" id="EFC48363.1"/>
    </source>
</evidence>